<feature type="domain" description="Glycosyl transferase family 1" evidence="1">
    <location>
        <begin position="175"/>
        <end position="334"/>
    </location>
</feature>
<keyword evidence="4" id="KW-1185">Reference proteome</keyword>
<dbReference type="InterPro" id="IPR028098">
    <property type="entry name" value="Glyco_trans_4-like_N"/>
</dbReference>
<dbReference type="Pfam" id="PF00534">
    <property type="entry name" value="Glycos_transf_1"/>
    <property type="match status" value="1"/>
</dbReference>
<feature type="domain" description="Glycosyltransferase subfamily 4-like N-terminal" evidence="2">
    <location>
        <begin position="13"/>
        <end position="166"/>
    </location>
</feature>
<dbReference type="Pfam" id="PF13439">
    <property type="entry name" value="Glyco_transf_4"/>
    <property type="match status" value="1"/>
</dbReference>
<proteinExistence type="predicted"/>
<evidence type="ECO:0000259" key="1">
    <source>
        <dbReference type="Pfam" id="PF00534"/>
    </source>
</evidence>
<dbReference type="EC" id="2.4.-.-" evidence="3"/>
<accession>A0ABY8P2B4</accession>
<evidence type="ECO:0000313" key="3">
    <source>
        <dbReference type="EMBL" id="WGO83642.1"/>
    </source>
</evidence>
<dbReference type="SUPFAM" id="SSF53756">
    <property type="entry name" value="UDP-Glycosyltransferase/glycogen phosphorylase"/>
    <property type="match status" value="1"/>
</dbReference>
<evidence type="ECO:0000313" key="4">
    <source>
        <dbReference type="Proteomes" id="UP001231859"/>
    </source>
</evidence>
<dbReference type="PANTHER" id="PTHR12526:SF630">
    <property type="entry name" value="GLYCOSYLTRANSFERASE"/>
    <property type="match status" value="1"/>
</dbReference>
<organism evidence="3 4">
    <name type="scientific">Arsenophonus apicola</name>
    <dbReference type="NCBI Taxonomy" id="2879119"/>
    <lineage>
        <taxon>Bacteria</taxon>
        <taxon>Pseudomonadati</taxon>
        <taxon>Pseudomonadota</taxon>
        <taxon>Gammaproteobacteria</taxon>
        <taxon>Enterobacterales</taxon>
        <taxon>Morganellaceae</taxon>
        <taxon>Arsenophonus</taxon>
    </lineage>
</organism>
<protein>
    <submittedName>
        <fullName evidence="3">Glycosyltransferase</fullName>
        <ecNumber evidence="3">2.4.-.-</ecNumber>
    </submittedName>
</protein>
<gene>
    <name evidence="3" type="ORF">QG404_01555</name>
</gene>
<dbReference type="EMBL" id="CP123759">
    <property type="protein sequence ID" value="WGO83642.1"/>
    <property type="molecule type" value="Genomic_DNA"/>
</dbReference>
<dbReference type="Gene3D" id="3.40.50.2000">
    <property type="entry name" value="Glycogen Phosphorylase B"/>
    <property type="match status" value="2"/>
</dbReference>
<dbReference type="RefSeq" id="WP_280938530.1">
    <property type="nucleotide sequence ID" value="NZ_CP123759.1"/>
</dbReference>
<evidence type="ECO:0000259" key="2">
    <source>
        <dbReference type="Pfam" id="PF13439"/>
    </source>
</evidence>
<dbReference type="GO" id="GO:0016757">
    <property type="term" value="F:glycosyltransferase activity"/>
    <property type="evidence" value="ECO:0007669"/>
    <property type="project" value="UniProtKB-KW"/>
</dbReference>
<dbReference type="Proteomes" id="UP001231859">
    <property type="component" value="Chromosome"/>
</dbReference>
<keyword evidence="3" id="KW-0328">Glycosyltransferase</keyword>
<reference evidence="3 4" key="1">
    <citation type="submission" date="2023-04" db="EMBL/GenBank/DDBJ databases">
        <title>Genome dynamics across the evolutionary transition to endosymbiosis.</title>
        <authorList>
            <person name="Siozios S."/>
            <person name="Nadal-Jimenez P."/>
            <person name="Azagi T."/>
            <person name="Sprong H."/>
            <person name="Frost C.L."/>
            <person name="Parratt S.R."/>
            <person name="Taylor G."/>
            <person name="Brettell L."/>
            <person name="Lew K.C."/>
            <person name="Croft L."/>
            <person name="King K.C."/>
            <person name="Brockhurst M.A."/>
            <person name="Hypsa V."/>
            <person name="Novakova E."/>
            <person name="Darby A.C."/>
            <person name="Hurst G.D.D."/>
        </authorList>
    </citation>
    <scope>NUCLEOTIDE SEQUENCE [LARGE SCALE GENOMIC DNA]</scope>
    <source>
        <strain evidence="4">aApi_AU</strain>
    </source>
</reference>
<name>A0ABY8P2B4_9GAMM</name>
<keyword evidence="3" id="KW-0808">Transferase</keyword>
<dbReference type="InterPro" id="IPR001296">
    <property type="entry name" value="Glyco_trans_1"/>
</dbReference>
<sequence length="367" mass="41900">MKILFLITGLGLGGAEKQLVLLAEKMLEKNNSVTIISLTGEIMVNLDSRVNIYNIYMKKKLYSFICALIKVKQIIKKINPDIVHSHMFHANIFSRILKIFTHFPILICTAHSSNEGNRFRMFLYKITDHIATISTNVSQEAVNSFLEKKATYPGRMLCVYNGIDTSKFLFSKKERNNYREKLNISIDTKVILSVGRLTKAKDYPNLFKAYKYLIKNNRFNQKIIIVIAGHGELLSELEKYVQSINISENVFFLGAKNDIEKLINIADVFVLSSEWEGFGLVVAEAMACERVVVATDAGGIREVVGDCGYVVPIKNERLLAEEIQKVLEFPLDYKINIGQRSRDRIINHYSIDAVVDKWLELYTNLKN</sequence>
<dbReference type="PANTHER" id="PTHR12526">
    <property type="entry name" value="GLYCOSYLTRANSFERASE"/>
    <property type="match status" value="1"/>
</dbReference>